<evidence type="ECO:0000256" key="5">
    <source>
        <dbReference type="ARBA" id="ARBA00023277"/>
    </source>
</evidence>
<dbReference type="SUPFAM" id="SSF51569">
    <property type="entry name" value="Aldolase"/>
    <property type="match status" value="1"/>
</dbReference>
<comment type="subunit">
    <text evidence="3">Homotrimer.</text>
</comment>
<evidence type="ECO:0000313" key="6">
    <source>
        <dbReference type="EMBL" id="RZS65047.1"/>
    </source>
</evidence>
<dbReference type="AlphaFoldDB" id="A0A4Q7MCC1"/>
<dbReference type="InterPro" id="IPR000887">
    <property type="entry name" value="Aldlse_KDPG_KHG"/>
</dbReference>
<dbReference type="EMBL" id="SGXA01000006">
    <property type="protein sequence ID" value="RZS65047.1"/>
    <property type="molecule type" value="Genomic_DNA"/>
</dbReference>
<proteinExistence type="inferred from homology"/>
<keyword evidence="5" id="KW-0119">Carbohydrate metabolism</keyword>
<name>A0A4Q7MCC1_9BACT</name>
<sequence length="219" mass="23984">MDKNKLIRKTITEQGLIPLYFHPDPDTCIGVMKALYAGGVRVVEFTNRGAAAQDNFEAMLKVRDKECKDLLLGIGTIKTKKDAKAFIRSGADFIIAPGMIEEVAETVHKEEMLWIPGCMTTTEIIKAEQAGASLIKLFPGNLLGPGFMSAIRELFPDLLFMPTGGVEAEKENLFAWFRSGVSAVGMGSKLITKTVLEEKKYDELTAAASAALQLIKEVR</sequence>
<keyword evidence="4" id="KW-0456">Lyase</keyword>
<dbReference type="Gene3D" id="3.20.20.70">
    <property type="entry name" value="Aldolase class I"/>
    <property type="match status" value="1"/>
</dbReference>
<dbReference type="CDD" id="cd00452">
    <property type="entry name" value="KDPG_aldolase"/>
    <property type="match status" value="1"/>
</dbReference>
<reference evidence="6 7" key="1">
    <citation type="submission" date="2019-02" db="EMBL/GenBank/DDBJ databases">
        <title>Genomic Encyclopedia of Type Strains, Phase IV (KMG-IV): sequencing the most valuable type-strain genomes for metagenomic binning, comparative biology and taxonomic classification.</title>
        <authorList>
            <person name="Goeker M."/>
        </authorList>
    </citation>
    <scope>NUCLEOTIDE SEQUENCE [LARGE SCALE GENOMIC DNA]</scope>
    <source>
        <strain evidence="6 7">DSM 18116</strain>
    </source>
</reference>
<dbReference type="Pfam" id="PF01081">
    <property type="entry name" value="Aldolase"/>
    <property type="match status" value="1"/>
</dbReference>
<comment type="caution">
    <text evidence="6">The sequence shown here is derived from an EMBL/GenBank/DDBJ whole genome shotgun (WGS) entry which is preliminary data.</text>
</comment>
<evidence type="ECO:0000256" key="3">
    <source>
        <dbReference type="ARBA" id="ARBA00011233"/>
    </source>
</evidence>
<comment type="similarity">
    <text evidence="2">Belongs to the KHG/KDPG aldolase family.</text>
</comment>
<comment type="pathway">
    <text evidence="1">Carbohydrate acid metabolism.</text>
</comment>
<gene>
    <name evidence="6" type="ORF">EV199_5801</name>
</gene>
<evidence type="ECO:0000256" key="1">
    <source>
        <dbReference type="ARBA" id="ARBA00004761"/>
    </source>
</evidence>
<dbReference type="RefSeq" id="WP_130544287.1">
    <property type="nucleotide sequence ID" value="NZ_CP042431.1"/>
</dbReference>
<dbReference type="GO" id="GO:0016829">
    <property type="term" value="F:lyase activity"/>
    <property type="evidence" value="ECO:0007669"/>
    <property type="project" value="UniProtKB-KW"/>
</dbReference>
<accession>A0A4Q7MCC1</accession>
<organism evidence="6 7">
    <name type="scientific">Pseudobacter ginsenosidimutans</name>
    <dbReference type="NCBI Taxonomy" id="661488"/>
    <lineage>
        <taxon>Bacteria</taxon>
        <taxon>Pseudomonadati</taxon>
        <taxon>Bacteroidota</taxon>
        <taxon>Chitinophagia</taxon>
        <taxon>Chitinophagales</taxon>
        <taxon>Chitinophagaceae</taxon>
        <taxon>Pseudobacter</taxon>
    </lineage>
</organism>
<protein>
    <submittedName>
        <fullName evidence="6">2-dehydro-3-deoxyphosphogluconate aldolase/(4S)-4-hydroxy-2-oxoglutarate aldolase</fullName>
    </submittedName>
</protein>
<dbReference type="InterPro" id="IPR013785">
    <property type="entry name" value="Aldolase_TIM"/>
</dbReference>
<dbReference type="PANTHER" id="PTHR30246">
    <property type="entry name" value="2-KETO-3-DEOXY-6-PHOSPHOGLUCONATE ALDOLASE"/>
    <property type="match status" value="1"/>
</dbReference>
<evidence type="ECO:0000313" key="7">
    <source>
        <dbReference type="Proteomes" id="UP000293874"/>
    </source>
</evidence>
<dbReference type="OrthoDB" id="9802667at2"/>
<evidence type="ECO:0000256" key="2">
    <source>
        <dbReference type="ARBA" id="ARBA00006906"/>
    </source>
</evidence>
<keyword evidence="7" id="KW-1185">Reference proteome</keyword>
<dbReference type="PANTHER" id="PTHR30246:SF1">
    <property type="entry name" value="2-DEHYDRO-3-DEOXY-6-PHOSPHOGALACTONATE ALDOLASE-RELATED"/>
    <property type="match status" value="1"/>
</dbReference>
<evidence type="ECO:0000256" key="4">
    <source>
        <dbReference type="ARBA" id="ARBA00023239"/>
    </source>
</evidence>
<dbReference type="Proteomes" id="UP000293874">
    <property type="component" value="Unassembled WGS sequence"/>
</dbReference>